<dbReference type="Gene3D" id="3.40.50.2300">
    <property type="match status" value="1"/>
</dbReference>
<sequence length="85" mass="9516">MPRKLLLIICREKHTRIGIINGPSLISTARERRQGALIGLEESGIALAPEYIVEGSYTRESDRLAIRRLMALLDPPTAIFSAKMR</sequence>
<evidence type="ECO:0000313" key="5">
    <source>
        <dbReference type="EMBL" id="RTE10861.1"/>
    </source>
</evidence>
<accession>A0A430JII2</accession>
<dbReference type="SUPFAM" id="SSF53822">
    <property type="entry name" value="Periplasmic binding protein-like I"/>
    <property type="match status" value="1"/>
</dbReference>
<evidence type="ECO:0000313" key="6">
    <source>
        <dbReference type="Proteomes" id="UP000276128"/>
    </source>
</evidence>
<dbReference type="PANTHER" id="PTHR30146:SF148">
    <property type="entry name" value="HTH-TYPE TRANSCRIPTIONAL REPRESSOR PURR-RELATED"/>
    <property type="match status" value="1"/>
</dbReference>
<dbReference type="GO" id="GO:0003700">
    <property type="term" value="F:DNA-binding transcription factor activity"/>
    <property type="evidence" value="ECO:0007669"/>
    <property type="project" value="TreeGrafter"/>
</dbReference>
<reference evidence="5 6" key="1">
    <citation type="submission" date="2018-12" db="EMBL/GenBank/DDBJ databases">
        <title>Bacillus ochoae sp. nov., Paenibacillus whitsoniae sp. nov., Paenibacillus spiritus sp. nov. Isolated from the Mars Exploration Rover during spacecraft assembly.</title>
        <authorList>
            <person name="Seuylemezian A."/>
            <person name="Vaishampayan P."/>
        </authorList>
    </citation>
    <scope>NUCLEOTIDE SEQUENCE [LARGE SCALE GENOMIC DNA]</scope>
    <source>
        <strain evidence="5 6">MER 54</strain>
    </source>
</reference>
<dbReference type="AlphaFoldDB" id="A0A430JII2"/>
<dbReference type="Proteomes" id="UP000276128">
    <property type="component" value="Unassembled WGS sequence"/>
</dbReference>
<organism evidence="5 6">
    <name type="scientific">Paenibacillus whitsoniae</name>
    <dbReference type="NCBI Taxonomy" id="2496558"/>
    <lineage>
        <taxon>Bacteria</taxon>
        <taxon>Bacillati</taxon>
        <taxon>Bacillota</taxon>
        <taxon>Bacilli</taxon>
        <taxon>Bacillales</taxon>
        <taxon>Paenibacillaceae</taxon>
        <taxon>Paenibacillus</taxon>
    </lineage>
</organism>
<proteinExistence type="predicted"/>
<dbReference type="EMBL" id="RXHU01000015">
    <property type="protein sequence ID" value="RTE10861.1"/>
    <property type="molecule type" value="Genomic_DNA"/>
</dbReference>
<evidence type="ECO:0000256" key="3">
    <source>
        <dbReference type="ARBA" id="ARBA00023125"/>
    </source>
</evidence>
<evidence type="ECO:0000256" key="4">
    <source>
        <dbReference type="ARBA" id="ARBA00023163"/>
    </source>
</evidence>
<evidence type="ECO:0000256" key="2">
    <source>
        <dbReference type="ARBA" id="ARBA00023015"/>
    </source>
</evidence>
<protein>
    <submittedName>
        <fullName evidence="5">Uncharacterized protein</fullName>
    </submittedName>
</protein>
<dbReference type="GO" id="GO:0000976">
    <property type="term" value="F:transcription cis-regulatory region binding"/>
    <property type="evidence" value="ECO:0007669"/>
    <property type="project" value="TreeGrafter"/>
</dbReference>
<name>A0A430JII2_9BACL</name>
<gene>
    <name evidence="5" type="ORF">EJQ19_06260</name>
</gene>
<keyword evidence="6" id="KW-1185">Reference proteome</keyword>
<keyword evidence="3" id="KW-0238">DNA-binding</keyword>
<keyword evidence="2" id="KW-0805">Transcription regulation</keyword>
<comment type="caution">
    <text evidence="5">The sequence shown here is derived from an EMBL/GenBank/DDBJ whole genome shotgun (WGS) entry which is preliminary data.</text>
</comment>
<dbReference type="InterPro" id="IPR028082">
    <property type="entry name" value="Peripla_BP_I"/>
</dbReference>
<evidence type="ECO:0000256" key="1">
    <source>
        <dbReference type="ARBA" id="ARBA00022491"/>
    </source>
</evidence>
<keyword evidence="1" id="KW-0678">Repressor</keyword>
<dbReference type="OrthoDB" id="9813468at2"/>
<dbReference type="PANTHER" id="PTHR30146">
    <property type="entry name" value="LACI-RELATED TRANSCRIPTIONAL REPRESSOR"/>
    <property type="match status" value="1"/>
</dbReference>
<keyword evidence="4" id="KW-0804">Transcription</keyword>
<dbReference type="RefSeq" id="WP_126140324.1">
    <property type="nucleotide sequence ID" value="NZ_RXHU01000015.1"/>
</dbReference>